<sequence length="67" mass="7521">MNVDEETVRQLAQLIWETEGKPEGQESRHWEMATRLAESAAMAPVRTSSKHKVDTLFPSPDEADPNA</sequence>
<proteinExistence type="predicted"/>
<dbReference type="OrthoDB" id="9811127at2"/>
<dbReference type="Pfam" id="PF11154">
    <property type="entry name" value="DUF2934"/>
    <property type="match status" value="1"/>
</dbReference>
<dbReference type="Proteomes" id="UP000095143">
    <property type="component" value="Unassembled WGS sequence"/>
</dbReference>
<accession>A0A1C2DHS6</accession>
<dbReference type="RefSeq" id="WP_065991738.1">
    <property type="nucleotide sequence ID" value="NZ_MDEN01000068.1"/>
</dbReference>
<evidence type="ECO:0008006" key="4">
    <source>
        <dbReference type="Google" id="ProtNLM"/>
    </source>
</evidence>
<gene>
    <name evidence="2" type="ORF">BBI10_21000</name>
</gene>
<organism evidence="2 3">
    <name type="scientific">Pseudomonas graminis</name>
    <dbReference type="NCBI Taxonomy" id="158627"/>
    <lineage>
        <taxon>Bacteria</taxon>
        <taxon>Pseudomonadati</taxon>
        <taxon>Pseudomonadota</taxon>
        <taxon>Gammaproteobacteria</taxon>
        <taxon>Pseudomonadales</taxon>
        <taxon>Pseudomonadaceae</taxon>
        <taxon>Pseudomonas</taxon>
    </lineage>
</organism>
<protein>
    <recommendedName>
        <fullName evidence="4">DUF2934 domain-containing protein</fullName>
    </recommendedName>
</protein>
<feature type="region of interest" description="Disordered" evidence="1">
    <location>
        <begin position="39"/>
        <end position="67"/>
    </location>
</feature>
<comment type="caution">
    <text evidence="2">The sequence shown here is derived from an EMBL/GenBank/DDBJ whole genome shotgun (WGS) entry which is preliminary data.</text>
</comment>
<evidence type="ECO:0000313" key="3">
    <source>
        <dbReference type="Proteomes" id="UP000095143"/>
    </source>
</evidence>
<evidence type="ECO:0000313" key="2">
    <source>
        <dbReference type="EMBL" id="OCX14233.1"/>
    </source>
</evidence>
<evidence type="ECO:0000256" key="1">
    <source>
        <dbReference type="SAM" id="MobiDB-lite"/>
    </source>
</evidence>
<name>A0A1C2DHS6_9PSED</name>
<dbReference type="InterPro" id="IPR021327">
    <property type="entry name" value="DUF2934"/>
</dbReference>
<dbReference type="AlphaFoldDB" id="A0A1C2DHS6"/>
<reference evidence="2 3" key="1">
    <citation type="submission" date="2016-08" db="EMBL/GenBank/DDBJ databases">
        <title>Whole genome sequence of Pseudomonas graminis strain UASWS1507, a potential biological control agent for agriculture.</title>
        <authorList>
            <person name="Crovadore J."/>
            <person name="Calmin G."/>
            <person name="Chablais R."/>
            <person name="Cochard B."/>
            <person name="Lefort F."/>
        </authorList>
    </citation>
    <scope>NUCLEOTIDE SEQUENCE [LARGE SCALE GENOMIC DNA]</scope>
    <source>
        <strain evidence="2 3">UASWS1507</strain>
    </source>
</reference>
<dbReference type="EMBL" id="MDEN01000068">
    <property type="protein sequence ID" value="OCX14233.1"/>
    <property type="molecule type" value="Genomic_DNA"/>
</dbReference>